<protein>
    <submittedName>
        <fullName evidence="2">Uncharacterized protein</fullName>
    </submittedName>
</protein>
<reference evidence="2 3" key="1">
    <citation type="submission" date="2020-08" db="EMBL/GenBank/DDBJ databases">
        <title>Sequencing the genomes of 1000 actinobacteria strains.</title>
        <authorList>
            <person name="Klenk H.-P."/>
        </authorList>
    </citation>
    <scope>NUCLEOTIDE SEQUENCE [LARGE SCALE GENOMIC DNA]</scope>
    <source>
        <strain evidence="2 3">DSM 41654</strain>
    </source>
</reference>
<feature type="region of interest" description="Disordered" evidence="1">
    <location>
        <begin position="123"/>
        <end position="142"/>
    </location>
</feature>
<feature type="compositionally biased region" description="Basic residues" evidence="1">
    <location>
        <begin position="87"/>
        <end position="96"/>
    </location>
</feature>
<dbReference type="EMBL" id="JACHJV010000004">
    <property type="protein sequence ID" value="MBB4929058.1"/>
    <property type="molecule type" value="Genomic_DNA"/>
</dbReference>
<sequence>MSELQVPGWPLLEIVLTDEGGATVDGNPVTAAAGQDPRTAALAKAAEKAQRVGRPVRVHLTDLEGLKHVLAVAPNGDETVLEPPKGDRRKKSKKNKKAEQTPPRAAAPGRRARDEVKLDDLLAVQPGGPAPEAELPVPDPVAPPVGDPFAAALEANDWSAAVGHLAKLRDAGAPADRISELEAQMSVVRRDNVAATVQYTALALARLGSHGPEHPDTQRAADHAQQAWLRITGTGQAERAVQAGKALLALRELVPGESGNIAQIRSRLARFYLG</sequence>
<organism evidence="2 3">
    <name type="scientific">Kitasatospora kifunensis</name>
    <name type="common">Streptomyces kifunensis</name>
    <dbReference type="NCBI Taxonomy" id="58351"/>
    <lineage>
        <taxon>Bacteria</taxon>
        <taxon>Bacillati</taxon>
        <taxon>Actinomycetota</taxon>
        <taxon>Actinomycetes</taxon>
        <taxon>Kitasatosporales</taxon>
        <taxon>Streptomycetaceae</taxon>
        <taxon>Kitasatospora</taxon>
    </lineage>
</organism>
<name>A0A7W7RBS1_KITKI</name>
<feature type="region of interest" description="Disordered" evidence="1">
    <location>
        <begin position="74"/>
        <end position="114"/>
    </location>
</feature>
<dbReference type="RefSeq" id="WP_184947013.1">
    <property type="nucleotide sequence ID" value="NZ_JACHJV010000004.1"/>
</dbReference>
<evidence type="ECO:0000313" key="2">
    <source>
        <dbReference type="EMBL" id="MBB4929058.1"/>
    </source>
</evidence>
<comment type="caution">
    <text evidence="2">The sequence shown here is derived from an EMBL/GenBank/DDBJ whole genome shotgun (WGS) entry which is preliminary data.</text>
</comment>
<proteinExistence type="predicted"/>
<dbReference type="Proteomes" id="UP000540506">
    <property type="component" value="Unassembled WGS sequence"/>
</dbReference>
<keyword evidence="3" id="KW-1185">Reference proteome</keyword>
<evidence type="ECO:0000313" key="3">
    <source>
        <dbReference type="Proteomes" id="UP000540506"/>
    </source>
</evidence>
<evidence type="ECO:0000256" key="1">
    <source>
        <dbReference type="SAM" id="MobiDB-lite"/>
    </source>
</evidence>
<dbReference type="AlphaFoldDB" id="A0A7W7RBS1"/>
<gene>
    <name evidence="2" type="ORF">FHR34_008157</name>
</gene>
<accession>A0A7W7RBS1</accession>